<evidence type="ECO:0000313" key="9">
    <source>
        <dbReference type="EMBL" id="KAL0838938.1"/>
    </source>
</evidence>
<evidence type="ECO:0000313" key="10">
    <source>
        <dbReference type="Proteomes" id="UP001549921"/>
    </source>
</evidence>
<dbReference type="AlphaFoldDB" id="A0ABD0T6F6"/>
<dbReference type="InterPro" id="IPR007000">
    <property type="entry name" value="PLipase_B-like"/>
</dbReference>
<dbReference type="GO" id="GO:0016787">
    <property type="term" value="F:hydrolase activity"/>
    <property type="evidence" value="ECO:0007669"/>
    <property type="project" value="UniProtKB-KW"/>
</dbReference>
<comment type="function">
    <text evidence="7">Putative phospholipase.</text>
</comment>
<evidence type="ECO:0000256" key="8">
    <source>
        <dbReference type="SAM" id="Phobius"/>
    </source>
</evidence>
<accession>A0ABD0T6F6</accession>
<proteinExistence type="inferred from homology"/>
<dbReference type="GO" id="GO:0016042">
    <property type="term" value="P:lipid catabolic process"/>
    <property type="evidence" value="ECO:0007669"/>
    <property type="project" value="UniProtKB-KW"/>
</dbReference>
<keyword evidence="8" id="KW-0812">Transmembrane</keyword>
<evidence type="ECO:0000256" key="6">
    <source>
        <dbReference type="ARBA" id="ARBA00023180"/>
    </source>
</evidence>
<keyword evidence="3 7" id="KW-0378">Hydrolase</keyword>
<name>A0ABD0T6F6_LOXSC</name>
<sequence length="680" mass="77001">MTKILKVVGASWLRTKVSSYILGILGVLAILALFAGQIERMKEDGNYAATVFYSEKTGYRIEYWGQSNELADIPRGVARAYFRMDVETTGWSLLEVETSDSYPDEIQAYAAGIVEGALTWSLIHTHLENTIRAKCDNKPLEKQCNKLRDALDKSVDIWKSRAAEKGSVEPFWHQVSLYYVQISGIFTGWKHGVERSQNEYDTDISDLYWLNSVGEVTEIQHKLNISLDDDVIDTLPPLSSGFLRIVNETSSKKLYLAQNTAGSYSSMTRILKRYKLNYHLTSNKNSSLVPGTSVDFSGYPGSINSQDEFYILRGNEHRLAVSGTPLKNYNSKLWKEVNITEQVPLGPRVLAANHLASNVSTWGHILATSNSGTACKQWLVVDFNKFDQMENLTPEEKVVEKLARNDIVTESTVNREVKHTVVYRANNGHSRGLVWLIEQVPGRTHSADLSDAVLEQGYWATYGLPFFKDIAEITHVDQMEEEYGSIFSESESPRAVIFKRGYKNATSLDSIIKLMRQSNVTAINRASNETEECQEGLECMLDEMGYWAVLGVRGDMVQKYKEAYGIIDTKVVTGTQSKSLLEFAAISGPPYTKVNATKVNKGNIAPIYTHEFDNNPSIDGLEIRDLVKQQREEAEQENLEFLNRDVIKPFQWSESDYKTRPHQGLPDKWEFEAFEPKWSW</sequence>
<dbReference type="EC" id="3.1.1.-" evidence="7"/>
<keyword evidence="5 7" id="KW-0443">Lipid metabolism</keyword>
<dbReference type="Proteomes" id="UP001549921">
    <property type="component" value="Unassembled WGS sequence"/>
</dbReference>
<feature type="transmembrane region" description="Helical" evidence="8">
    <location>
        <begin position="20"/>
        <end position="38"/>
    </location>
</feature>
<keyword evidence="4 7" id="KW-0442">Lipid degradation</keyword>
<dbReference type="PANTHER" id="PTHR12370">
    <property type="entry name" value="PHOSPHOLIPASE B-RELATED"/>
    <property type="match status" value="1"/>
</dbReference>
<comment type="similarity">
    <text evidence="1 7">Belongs to the phospholipase B-like family.</text>
</comment>
<evidence type="ECO:0000256" key="1">
    <source>
        <dbReference type="ARBA" id="ARBA00007835"/>
    </source>
</evidence>
<protein>
    <recommendedName>
        <fullName evidence="7">Phospholipase B-like</fullName>
        <ecNumber evidence="7">3.1.1.-</ecNumber>
    </recommendedName>
</protein>
<evidence type="ECO:0000256" key="3">
    <source>
        <dbReference type="ARBA" id="ARBA00022801"/>
    </source>
</evidence>
<reference evidence="9 10" key="1">
    <citation type="submission" date="2024-06" db="EMBL/GenBank/DDBJ databases">
        <title>A chromosome-level genome assembly of beet webworm, Loxostege sticticalis.</title>
        <authorList>
            <person name="Zhang Y."/>
        </authorList>
    </citation>
    <scope>NUCLEOTIDE SEQUENCE [LARGE SCALE GENOMIC DNA]</scope>
    <source>
        <strain evidence="9">AQ028</strain>
        <tissue evidence="9">Male pupae</tissue>
    </source>
</reference>
<evidence type="ECO:0000256" key="4">
    <source>
        <dbReference type="ARBA" id="ARBA00022963"/>
    </source>
</evidence>
<organism evidence="9 10">
    <name type="scientific">Loxostege sticticalis</name>
    <name type="common">Beet webworm moth</name>
    <dbReference type="NCBI Taxonomy" id="481309"/>
    <lineage>
        <taxon>Eukaryota</taxon>
        <taxon>Metazoa</taxon>
        <taxon>Ecdysozoa</taxon>
        <taxon>Arthropoda</taxon>
        <taxon>Hexapoda</taxon>
        <taxon>Insecta</taxon>
        <taxon>Pterygota</taxon>
        <taxon>Neoptera</taxon>
        <taxon>Endopterygota</taxon>
        <taxon>Lepidoptera</taxon>
        <taxon>Glossata</taxon>
        <taxon>Ditrysia</taxon>
        <taxon>Pyraloidea</taxon>
        <taxon>Crambidae</taxon>
        <taxon>Pyraustinae</taxon>
        <taxon>Loxostege</taxon>
    </lineage>
</organism>
<gene>
    <name evidence="9" type="ORF">ABMA28_016948</name>
</gene>
<dbReference type="Pfam" id="PF04916">
    <property type="entry name" value="Phospholip_B"/>
    <property type="match status" value="1"/>
</dbReference>
<keyword evidence="2" id="KW-0732">Signal</keyword>
<keyword evidence="8" id="KW-0472">Membrane</keyword>
<evidence type="ECO:0000256" key="2">
    <source>
        <dbReference type="ARBA" id="ARBA00022729"/>
    </source>
</evidence>
<comment type="caution">
    <text evidence="9">The sequence shown here is derived from an EMBL/GenBank/DDBJ whole genome shotgun (WGS) entry which is preliminary data.</text>
</comment>
<dbReference type="Gene3D" id="3.60.60.30">
    <property type="match status" value="1"/>
</dbReference>
<evidence type="ECO:0000256" key="7">
    <source>
        <dbReference type="RuleBase" id="RU364138"/>
    </source>
</evidence>
<dbReference type="PANTHER" id="PTHR12370:SF3">
    <property type="entry name" value="PHOSPHOLIPASE B-LIKE 2-RELATED"/>
    <property type="match status" value="1"/>
</dbReference>
<keyword evidence="8" id="KW-1133">Transmembrane helix</keyword>
<keyword evidence="6" id="KW-0325">Glycoprotein</keyword>
<evidence type="ECO:0000256" key="5">
    <source>
        <dbReference type="ARBA" id="ARBA00023098"/>
    </source>
</evidence>
<dbReference type="EMBL" id="JBEDNZ010000009">
    <property type="protein sequence ID" value="KAL0838938.1"/>
    <property type="molecule type" value="Genomic_DNA"/>
</dbReference>